<evidence type="ECO:0000313" key="2">
    <source>
        <dbReference type="Proteomes" id="UP000613974"/>
    </source>
</evidence>
<dbReference type="RefSeq" id="WP_189741050.1">
    <property type="nucleotide sequence ID" value="NZ_BMRL01000009.1"/>
</dbReference>
<organism evidence="1 2">
    <name type="scientific">Streptomyces nojiriensis</name>
    <dbReference type="NCBI Taxonomy" id="66374"/>
    <lineage>
        <taxon>Bacteria</taxon>
        <taxon>Bacillati</taxon>
        <taxon>Actinomycetota</taxon>
        <taxon>Actinomycetes</taxon>
        <taxon>Kitasatosporales</taxon>
        <taxon>Streptomycetaceae</taxon>
        <taxon>Streptomyces</taxon>
    </lineage>
</organism>
<name>A0ABQ3SGQ6_9ACTN</name>
<dbReference type="EMBL" id="BNEC01000003">
    <property type="protein sequence ID" value="GHI67329.1"/>
    <property type="molecule type" value="Genomic_DNA"/>
</dbReference>
<protein>
    <submittedName>
        <fullName evidence="1">Uncharacterized protein</fullName>
    </submittedName>
</protein>
<dbReference type="Proteomes" id="UP000613974">
    <property type="component" value="Unassembled WGS sequence"/>
</dbReference>
<keyword evidence="2" id="KW-1185">Reference proteome</keyword>
<dbReference type="GeneID" id="95593676"/>
<sequence length="135" mass="14926">MTEPAFDALMAEVMATAERFGHREHVHLTWLAVRRCGIPAAIDLVSDGIRRTARYAGAPQKYHATVSRAWVELVGYHAAESGDDDYDAFADRHPALLDKRLLTHYYRPATLAAPRAKDGWVEPDLAPFPGQDAAA</sequence>
<evidence type="ECO:0000313" key="1">
    <source>
        <dbReference type="EMBL" id="GHI67329.1"/>
    </source>
</evidence>
<accession>A0ABQ3SGQ6</accession>
<comment type="caution">
    <text evidence="1">The sequence shown here is derived from an EMBL/GenBank/DDBJ whole genome shotgun (WGS) entry which is preliminary data.</text>
</comment>
<proteinExistence type="predicted"/>
<reference evidence="2" key="1">
    <citation type="submission" date="2023-07" db="EMBL/GenBank/DDBJ databases">
        <title>Whole genome shotgun sequence of Streptomyces nojiriensis NBRC 13794.</title>
        <authorList>
            <person name="Komaki H."/>
            <person name="Tamura T."/>
        </authorList>
    </citation>
    <scope>NUCLEOTIDE SEQUENCE [LARGE SCALE GENOMIC DNA]</scope>
    <source>
        <strain evidence="2">NBRC 13794</strain>
    </source>
</reference>
<gene>
    <name evidence="1" type="ORF">Snoj_12470</name>
</gene>